<organism evidence="4 5">
    <name type="scientific">Staphylococcus schweitzeri</name>
    <dbReference type="NCBI Taxonomy" id="1654388"/>
    <lineage>
        <taxon>Bacteria</taxon>
        <taxon>Bacillati</taxon>
        <taxon>Bacillota</taxon>
        <taxon>Bacilli</taxon>
        <taxon>Bacillales</taxon>
        <taxon>Staphylococcaceae</taxon>
        <taxon>Staphylococcus</taxon>
    </lineage>
</organism>
<feature type="compositionally biased region" description="Polar residues" evidence="1">
    <location>
        <begin position="90"/>
        <end position="105"/>
    </location>
</feature>
<dbReference type="Pfam" id="PF05257">
    <property type="entry name" value="CHAP"/>
    <property type="match status" value="1"/>
</dbReference>
<name>A0A077VRE2_9STAP</name>
<evidence type="ECO:0000313" key="4">
    <source>
        <dbReference type="EMBL" id="CDR27128.1"/>
    </source>
</evidence>
<feature type="signal peptide" evidence="2">
    <location>
        <begin position="1"/>
        <end position="27"/>
    </location>
</feature>
<dbReference type="InterPro" id="IPR007921">
    <property type="entry name" value="CHAP_dom"/>
</dbReference>
<dbReference type="EMBL" id="CCEH01000002">
    <property type="protein sequence ID" value="CDR27128.1"/>
    <property type="molecule type" value="Genomic_DNA"/>
</dbReference>
<protein>
    <submittedName>
        <fullName evidence="4">Secretory antigen</fullName>
    </submittedName>
</protein>
<dbReference type="Gene3D" id="3.90.1720.10">
    <property type="entry name" value="endopeptidase domain like (from Nostoc punctiforme)"/>
    <property type="match status" value="1"/>
</dbReference>
<gene>
    <name evidence="4" type="primary">ssaA2_1</name>
    <name evidence="4" type="ORF">ERS140147_00370</name>
</gene>
<evidence type="ECO:0000259" key="3">
    <source>
        <dbReference type="PROSITE" id="PS50911"/>
    </source>
</evidence>
<proteinExistence type="predicted"/>
<evidence type="ECO:0000256" key="2">
    <source>
        <dbReference type="SAM" id="SignalP"/>
    </source>
</evidence>
<feature type="region of interest" description="Disordered" evidence="1">
    <location>
        <begin position="36"/>
        <end position="140"/>
    </location>
</feature>
<dbReference type="SUPFAM" id="SSF54001">
    <property type="entry name" value="Cysteine proteinases"/>
    <property type="match status" value="1"/>
</dbReference>
<reference evidence="4 5" key="1">
    <citation type="submission" date="2014-05" db="EMBL/GenBank/DDBJ databases">
        <authorList>
            <person name="Aslett A.Martin."/>
            <person name="De Silva Nishadi"/>
        </authorList>
    </citation>
    <scope>NUCLEOTIDE SEQUENCE [LARGE SCALE GENOMIC DNA]</scope>
</reference>
<dbReference type="InterPro" id="IPR038765">
    <property type="entry name" value="Papain-like_cys_pep_sf"/>
</dbReference>
<dbReference type="PROSITE" id="PS50911">
    <property type="entry name" value="CHAP"/>
    <property type="match status" value="1"/>
</dbReference>
<feature type="domain" description="Peptidase C51" evidence="3">
    <location>
        <begin position="177"/>
        <end position="300"/>
    </location>
</feature>
<keyword evidence="2" id="KW-0732">Signal</keyword>
<accession>A0A077VRE2</accession>
<dbReference type="AlphaFoldDB" id="A0A077VRE2"/>
<feature type="compositionally biased region" description="Low complexity" evidence="1">
    <location>
        <begin position="63"/>
        <end position="74"/>
    </location>
</feature>
<evidence type="ECO:0000313" key="5">
    <source>
        <dbReference type="Proteomes" id="UP000044616"/>
    </source>
</evidence>
<sequence>MVIMKKTILLTMTTLTFFSILPHSAIATTNDNQTLEEAQKAHPNAQFKVNKDNGTYTYTYDKNNVPNSNQQSQSRTSENNQHTNQRDHNTNQYHSPLSDQYTNINDAIDSHTPPQTPPSNPLTPATPNVEDNDDELNNAFSKDKKGLITGIDLDELYDELQIAEFNDKAKTADGKPLALGNGKIIDQPLFTSKNNLYTAGQCTWYVFDKRAKEGHTISTFWGDAKNWAGQASSNGFKVDRHPTRGSILQTVNGPFGHVAYVEKVNIDGSILISEMNWIGEYIVSSRTISASEVSSYNYIH</sequence>
<feature type="chain" id="PRO_5009743931" evidence="2">
    <location>
        <begin position="28"/>
        <end position="300"/>
    </location>
</feature>
<evidence type="ECO:0000256" key="1">
    <source>
        <dbReference type="SAM" id="MobiDB-lite"/>
    </source>
</evidence>
<dbReference type="Proteomes" id="UP000044616">
    <property type="component" value="Unassembled WGS sequence"/>
</dbReference>
<feature type="compositionally biased region" description="Polar residues" evidence="1">
    <location>
        <begin position="52"/>
        <end position="62"/>
    </location>
</feature>